<keyword evidence="7" id="KW-0677">Repeat</keyword>
<organism evidence="19 20">
    <name type="scientific">Carnegiea gigantea</name>
    <dbReference type="NCBI Taxonomy" id="171969"/>
    <lineage>
        <taxon>Eukaryota</taxon>
        <taxon>Viridiplantae</taxon>
        <taxon>Streptophyta</taxon>
        <taxon>Embryophyta</taxon>
        <taxon>Tracheophyta</taxon>
        <taxon>Spermatophyta</taxon>
        <taxon>Magnoliopsida</taxon>
        <taxon>eudicotyledons</taxon>
        <taxon>Gunneridae</taxon>
        <taxon>Pentapetalae</taxon>
        <taxon>Caryophyllales</taxon>
        <taxon>Cactineae</taxon>
        <taxon>Cactaceae</taxon>
        <taxon>Cactoideae</taxon>
        <taxon>Echinocereeae</taxon>
        <taxon>Carnegiea</taxon>
    </lineage>
</organism>
<dbReference type="FunFam" id="3.30.430.20:FF:000002">
    <property type="entry name" value="Cysteine-rich receptor-like protein kinase 10"/>
    <property type="match status" value="1"/>
</dbReference>
<keyword evidence="20" id="KW-1185">Reference proteome</keyword>
<dbReference type="InterPro" id="IPR017949">
    <property type="entry name" value="Thaumatin_CS"/>
</dbReference>
<dbReference type="Gene3D" id="2.60.110.10">
    <property type="entry name" value="Thaumatin"/>
    <property type="match status" value="2"/>
</dbReference>
<reference evidence="19" key="1">
    <citation type="submission" date="2022-04" db="EMBL/GenBank/DDBJ databases">
        <title>Carnegiea gigantea Genome sequencing and assembly v2.</title>
        <authorList>
            <person name="Copetti D."/>
            <person name="Sanderson M.J."/>
            <person name="Burquez A."/>
            <person name="Wojciechowski M.F."/>
        </authorList>
    </citation>
    <scope>NUCLEOTIDE SEQUENCE</scope>
    <source>
        <strain evidence="19">SGP5-SGP5p</strain>
        <tissue evidence="19">Aerial part</tissue>
    </source>
</reference>
<dbReference type="FunFam" id="3.30.200.20:FF:000142">
    <property type="entry name" value="Cysteine-rich receptor-like protein kinase 10"/>
    <property type="match status" value="1"/>
</dbReference>
<dbReference type="Pfam" id="PF07714">
    <property type="entry name" value="PK_Tyr_Ser-Thr"/>
    <property type="match status" value="1"/>
</dbReference>
<dbReference type="InterPro" id="IPR001938">
    <property type="entry name" value="Thaumatin"/>
</dbReference>
<evidence type="ECO:0000256" key="2">
    <source>
        <dbReference type="ARBA" id="ARBA00022527"/>
    </source>
</evidence>
<evidence type="ECO:0000256" key="14">
    <source>
        <dbReference type="ARBA" id="ARBA00023180"/>
    </source>
</evidence>
<dbReference type="GO" id="GO:0005886">
    <property type="term" value="C:plasma membrane"/>
    <property type="evidence" value="ECO:0007669"/>
    <property type="project" value="TreeGrafter"/>
</dbReference>
<dbReference type="Gene3D" id="3.30.200.20">
    <property type="entry name" value="Phosphorylase Kinase, domain 1"/>
    <property type="match status" value="1"/>
</dbReference>
<keyword evidence="13" id="KW-0675">Receptor</keyword>
<dbReference type="FunFam" id="1.10.510.10:FF:000467">
    <property type="entry name" value="Liguleless narrow1"/>
    <property type="match status" value="1"/>
</dbReference>
<evidence type="ECO:0000256" key="4">
    <source>
        <dbReference type="ARBA" id="ARBA00022679"/>
    </source>
</evidence>
<accession>A0A9Q1KFG4</accession>
<feature type="chain" id="PRO_5040121293" evidence="16">
    <location>
        <begin position="26"/>
        <end position="1116"/>
    </location>
</feature>
<evidence type="ECO:0000259" key="18">
    <source>
        <dbReference type="PROSITE" id="PS51473"/>
    </source>
</evidence>
<dbReference type="Pfam" id="PF00314">
    <property type="entry name" value="Thaumatin"/>
    <property type="match status" value="2"/>
</dbReference>
<protein>
    <submittedName>
        <fullName evidence="19">Uncharacterized protein</fullName>
    </submittedName>
</protein>
<evidence type="ECO:0000256" key="8">
    <source>
        <dbReference type="ARBA" id="ARBA00022741"/>
    </source>
</evidence>
<dbReference type="PROSITE" id="PS00107">
    <property type="entry name" value="PROTEIN_KINASE_ATP"/>
    <property type="match status" value="1"/>
</dbReference>
<gene>
    <name evidence="19" type="ORF">Cgig2_011190</name>
</gene>
<dbReference type="PROSITE" id="PS51473">
    <property type="entry name" value="GNK2"/>
    <property type="match status" value="2"/>
</dbReference>
<dbReference type="Proteomes" id="UP001153076">
    <property type="component" value="Unassembled WGS sequence"/>
</dbReference>
<dbReference type="InterPro" id="IPR001245">
    <property type="entry name" value="Ser-Thr/Tyr_kinase_cat_dom"/>
</dbReference>
<name>A0A9Q1KFG4_9CARY</name>
<dbReference type="PROSITE" id="PS00316">
    <property type="entry name" value="THAUMATIN_1"/>
    <property type="match status" value="2"/>
</dbReference>
<dbReference type="AlphaFoldDB" id="A0A9Q1KFG4"/>
<evidence type="ECO:0000313" key="20">
    <source>
        <dbReference type="Proteomes" id="UP001153076"/>
    </source>
</evidence>
<dbReference type="InterPro" id="IPR017441">
    <property type="entry name" value="Protein_kinase_ATP_BS"/>
</dbReference>
<dbReference type="SMART" id="SM00220">
    <property type="entry name" value="S_TKc"/>
    <property type="match status" value="1"/>
</dbReference>
<dbReference type="GO" id="GO:0005524">
    <property type="term" value="F:ATP binding"/>
    <property type="evidence" value="ECO:0007669"/>
    <property type="project" value="UniProtKB-UniRule"/>
</dbReference>
<dbReference type="FunFam" id="2.60.110.10:FF:000004">
    <property type="entry name" value="THAUMATIN-LIKE PROTEIN 1"/>
    <property type="match status" value="1"/>
</dbReference>
<keyword evidence="2" id="KW-0723">Serine/threonine-protein kinase</keyword>
<keyword evidence="8 15" id="KW-0547">Nucleotide-binding</keyword>
<comment type="caution">
    <text evidence="19">The sequence shown here is derived from an EMBL/GenBank/DDBJ whole genome shotgun (WGS) entry which is preliminary data.</text>
</comment>
<keyword evidence="6 16" id="KW-0732">Signal</keyword>
<evidence type="ECO:0000256" key="1">
    <source>
        <dbReference type="ARBA" id="ARBA00004167"/>
    </source>
</evidence>
<sequence length="1116" mass="121327">MAKFTVLFSLLTFSLHTQLLPGGESRKFTIVNNCSYTVWPAFSSAYKGTMFSLQTQQSRVFDLPPSPTFQIWARTGCTNSTAGNFTCQTGDCGSGKVNCSGYGFPPATNLAEFGLNQYDDLDYYDVSLVNGYNVAVAVVPQGGNGSRCAVIGCIYDIDGACPQELKLGGACQSPCNAFNNSVYCCTSNHLTPKTCQPTVYSMLFKKTCPRAYSYPLDDGTSTFTCGGSPAFTVTFCPSSPILISTGTGTGLSITIIPSVTEAWRLSEIENPQQDQTSSSGTYSHHSVSALFLISIVELTYAVEINEISTMESLQFDISTIRAATHNFSIDNKLGEGGFGEVYKGKLASGQEVAVKRLLQNSKQGVIEFKTEVVLVAKLQHKNLVKLLGFCVTFKEKILVYEFLPNSSLDRFLFDRTSSASMDWQTRLKIIVGVARGLMYLHEDSRLKVIHRDLKTSNILLDDSMNPKISDFGLAKLFGEGQTQGDTKRIVGTYGYMAPEYAIAGHYSVKSDVYSFGVILLEIISGQKNRFIGGLQGEEALLHQAWRLWNEGKALDLVDTTLNEDFSHEEAIRCYQIGLLCIQEDAIQRPRMGWILDALSRPSIGLPEPTAPSKNKGGIDSGSLPEPSWGSSVFLAIILFMIPKLTSSAPNFLYNYCSNTTTFAAADTSYPQNLNTVLNSLSSAPATTGFASASAGNGTDDAVFGLFLCRGDQTPSSCSDCVATAVKDQPKTTTCPRSKVGIIWYDECMIRYDNQNFFGRMDQSPRLGLFNTQNITGNQTRFTELLGDTLTGLAVQTANGRAGKKYGTRVVNFTSLQTLYVLEQCTPDLSDSDCDQCLTLAIGHMAVRQGSRILQPSCNVRYEIYPFFDGGESFQSRTLPPIVHPGPVSEYGDGGEARKFTIANNCSYTVWPAFSSAYNGTMFSLQTQQSRVVDLPPHWPFDIWARTGCTNSTAGNFMCQTGDCGSGKVNCSGYEIPPAMNFAHFTLNEFDDKDYYHVSLVTGYNMAVAVVPQGGNGSNCAVIGCTYDIDGACPQEIRRGGACQSPCNEFKNSAHCCSSNALNAVMCPPTEYSMLFKKACPRAYYTDALDGASGTFSCGGSPAFTVTFCPSSPTLIR</sequence>
<dbReference type="PROSITE" id="PS00108">
    <property type="entry name" value="PROTEIN_KINASE_ST"/>
    <property type="match status" value="1"/>
</dbReference>
<dbReference type="InterPro" id="IPR002902">
    <property type="entry name" value="GNK2"/>
</dbReference>
<dbReference type="PANTHER" id="PTHR27002:SF1050">
    <property type="entry name" value="CYSTEINE-RICH RECEPTOR-LIKE PROTEIN KINASE 5"/>
    <property type="match status" value="1"/>
</dbReference>
<evidence type="ECO:0000256" key="7">
    <source>
        <dbReference type="ARBA" id="ARBA00022737"/>
    </source>
</evidence>
<feature type="domain" description="Protein kinase" evidence="17">
    <location>
        <begin position="327"/>
        <end position="603"/>
    </location>
</feature>
<dbReference type="InterPro" id="IPR038408">
    <property type="entry name" value="GNK2_sf"/>
</dbReference>
<dbReference type="PROSITE" id="PS51367">
    <property type="entry name" value="THAUMATIN_2"/>
    <property type="match status" value="2"/>
</dbReference>
<dbReference type="InterPro" id="IPR037176">
    <property type="entry name" value="Osmotin/thaumatin-like_sf"/>
</dbReference>
<dbReference type="InterPro" id="IPR000719">
    <property type="entry name" value="Prot_kinase_dom"/>
</dbReference>
<evidence type="ECO:0000313" key="19">
    <source>
        <dbReference type="EMBL" id="KAJ8442267.1"/>
    </source>
</evidence>
<dbReference type="PROSITE" id="PS50011">
    <property type="entry name" value="PROTEIN_KINASE_DOM"/>
    <property type="match status" value="1"/>
</dbReference>
<keyword evidence="14" id="KW-0325">Glycoprotein</keyword>
<feature type="binding site" evidence="15">
    <location>
        <position position="355"/>
    </location>
    <ligand>
        <name>ATP</name>
        <dbReference type="ChEBI" id="CHEBI:30616"/>
    </ligand>
</feature>
<keyword evidence="5" id="KW-0812">Transmembrane</keyword>
<proteinExistence type="predicted"/>
<keyword evidence="12" id="KW-0472">Membrane</keyword>
<evidence type="ECO:0000256" key="9">
    <source>
        <dbReference type="ARBA" id="ARBA00022777"/>
    </source>
</evidence>
<keyword evidence="10 15" id="KW-0067">ATP-binding</keyword>
<dbReference type="Pfam" id="PF01657">
    <property type="entry name" value="Stress-antifung"/>
    <property type="match status" value="2"/>
</dbReference>
<dbReference type="Gene3D" id="3.30.430.20">
    <property type="entry name" value="Gnk2 domain, C-X8-C-X2-C motif"/>
    <property type="match status" value="2"/>
</dbReference>
<dbReference type="EMBL" id="JAKOGI010000143">
    <property type="protein sequence ID" value="KAJ8442267.1"/>
    <property type="molecule type" value="Genomic_DNA"/>
</dbReference>
<keyword evidence="3" id="KW-0597">Phosphoprotein</keyword>
<dbReference type="CDD" id="cd14066">
    <property type="entry name" value="STKc_IRAK"/>
    <property type="match status" value="1"/>
</dbReference>
<dbReference type="Gene3D" id="1.10.510.10">
    <property type="entry name" value="Transferase(Phosphotransferase) domain 1"/>
    <property type="match status" value="1"/>
</dbReference>
<feature type="domain" description="Gnk2-homologous" evidence="18">
    <location>
        <begin position="762"/>
        <end position="866"/>
    </location>
</feature>
<feature type="signal peptide" evidence="16">
    <location>
        <begin position="1"/>
        <end position="25"/>
    </location>
</feature>
<keyword evidence="4" id="KW-0808">Transferase</keyword>
<evidence type="ECO:0000256" key="5">
    <source>
        <dbReference type="ARBA" id="ARBA00022692"/>
    </source>
</evidence>
<feature type="domain" description="Gnk2-homologous" evidence="18">
    <location>
        <begin position="650"/>
        <end position="756"/>
    </location>
</feature>
<comment type="subcellular location">
    <subcellularLocation>
        <location evidence="1">Membrane</location>
        <topology evidence="1">Single-pass membrane protein</topology>
    </subcellularLocation>
</comment>
<dbReference type="CDD" id="cd09218">
    <property type="entry name" value="TLP-PA"/>
    <property type="match status" value="1"/>
</dbReference>
<dbReference type="GO" id="GO:0004674">
    <property type="term" value="F:protein serine/threonine kinase activity"/>
    <property type="evidence" value="ECO:0007669"/>
    <property type="project" value="UniProtKB-KW"/>
</dbReference>
<evidence type="ECO:0000256" key="12">
    <source>
        <dbReference type="ARBA" id="ARBA00023136"/>
    </source>
</evidence>
<evidence type="ECO:0000256" key="10">
    <source>
        <dbReference type="ARBA" id="ARBA00022840"/>
    </source>
</evidence>
<evidence type="ECO:0000256" key="16">
    <source>
        <dbReference type="SAM" id="SignalP"/>
    </source>
</evidence>
<dbReference type="PANTHER" id="PTHR27002">
    <property type="entry name" value="RECEPTOR-LIKE SERINE/THREONINE-PROTEIN KINASE SD1-8"/>
    <property type="match status" value="1"/>
</dbReference>
<evidence type="ECO:0000256" key="11">
    <source>
        <dbReference type="ARBA" id="ARBA00022989"/>
    </source>
</evidence>
<dbReference type="SUPFAM" id="SSF49870">
    <property type="entry name" value="Osmotin, thaumatin-like protein"/>
    <property type="match status" value="2"/>
</dbReference>
<dbReference type="OrthoDB" id="1817492at2759"/>
<evidence type="ECO:0000256" key="15">
    <source>
        <dbReference type="PROSITE-ProRule" id="PRU10141"/>
    </source>
</evidence>
<dbReference type="SMART" id="SM00205">
    <property type="entry name" value="THN"/>
    <property type="match status" value="2"/>
</dbReference>
<dbReference type="SUPFAM" id="SSF56112">
    <property type="entry name" value="Protein kinase-like (PK-like)"/>
    <property type="match status" value="1"/>
</dbReference>
<evidence type="ECO:0000256" key="13">
    <source>
        <dbReference type="ARBA" id="ARBA00023170"/>
    </source>
</evidence>
<dbReference type="InterPro" id="IPR011009">
    <property type="entry name" value="Kinase-like_dom_sf"/>
</dbReference>
<keyword evidence="11" id="KW-1133">Transmembrane helix</keyword>
<dbReference type="PRINTS" id="PR00347">
    <property type="entry name" value="THAUMATIN"/>
</dbReference>
<dbReference type="CDD" id="cd23509">
    <property type="entry name" value="Gnk2-like"/>
    <property type="match status" value="2"/>
</dbReference>
<keyword evidence="9" id="KW-0418">Kinase</keyword>
<evidence type="ECO:0000259" key="17">
    <source>
        <dbReference type="PROSITE" id="PS50011"/>
    </source>
</evidence>
<evidence type="ECO:0000256" key="6">
    <source>
        <dbReference type="ARBA" id="ARBA00022729"/>
    </source>
</evidence>
<evidence type="ECO:0000256" key="3">
    <source>
        <dbReference type="ARBA" id="ARBA00022553"/>
    </source>
</evidence>
<dbReference type="InterPro" id="IPR008271">
    <property type="entry name" value="Ser/Thr_kinase_AS"/>
</dbReference>